<evidence type="ECO:0000313" key="3">
    <source>
        <dbReference type="Proteomes" id="UP000192660"/>
    </source>
</evidence>
<feature type="domain" description="Flagellar basal body rod protein N-terminal" evidence="1">
    <location>
        <begin position="14"/>
        <end position="39"/>
    </location>
</feature>
<keyword evidence="2" id="KW-0282">Flagellum</keyword>
<accession>A0A1W1WEG5</accession>
<keyword evidence="2" id="KW-0966">Cell projection</keyword>
<organism evidence="2 3">
    <name type="scientific">Sulfobacillus thermosulfidooxidans (strain DSM 9293 / VKM B-1269 / AT-1)</name>
    <dbReference type="NCBI Taxonomy" id="929705"/>
    <lineage>
        <taxon>Bacteria</taxon>
        <taxon>Bacillati</taxon>
        <taxon>Bacillota</taxon>
        <taxon>Clostridia</taxon>
        <taxon>Eubacteriales</taxon>
        <taxon>Clostridiales Family XVII. Incertae Sedis</taxon>
        <taxon>Sulfobacillus</taxon>
    </lineage>
</organism>
<dbReference type="STRING" id="28034.BFX07_00825"/>
<dbReference type="RefSeq" id="WP_020375744.1">
    <property type="nucleotide sequence ID" value="NZ_FWWY01000001.1"/>
</dbReference>
<dbReference type="EMBL" id="FWWY01000001">
    <property type="protein sequence ID" value="SMC04559.1"/>
    <property type="molecule type" value="Genomic_DNA"/>
</dbReference>
<name>A0A1W1WEG5_SULTA</name>
<dbReference type="PROSITE" id="PS00588">
    <property type="entry name" value="FLAGELLA_BB_ROD"/>
    <property type="match status" value="1"/>
</dbReference>
<dbReference type="Proteomes" id="UP000192660">
    <property type="component" value="Unassembled WGS sequence"/>
</dbReference>
<keyword evidence="2" id="KW-0969">Cilium</keyword>
<dbReference type="InterPro" id="IPR019776">
    <property type="entry name" value="Flagellar_basal_body_rod_CS"/>
</dbReference>
<dbReference type="OrthoDB" id="9792068at2"/>
<evidence type="ECO:0000259" key="1">
    <source>
        <dbReference type="Pfam" id="PF00460"/>
    </source>
</evidence>
<evidence type="ECO:0000313" key="2">
    <source>
        <dbReference type="EMBL" id="SMC04559.1"/>
    </source>
</evidence>
<proteinExistence type="predicted"/>
<protein>
    <submittedName>
        <fullName evidence="2">Flagellar basal-body rod protein FlgB</fullName>
    </submittedName>
</protein>
<dbReference type="AlphaFoldDB" id="A0A1W1WEG5"/>
<gene>
    <name evidence="2" type="ORF">SAMN00768000_1719</name>
</gene>
<dbReference type="Pfam" id="PF00460">
    <property type="entry name" value="Flg_bb_rod"/>
    <property type="match status" value="1"/>
</dbReference>
<reference evidence="3" key="1">
    <citation type="submission" date="2017-04" db="EMBL/GenBank/DDBJ databases">
        <authorList>
            <person name="Varghese N."/>
            <person name="Submissions S."/>
        </authorList>
    </citation>
    <scope>NUCLEOTIDE SEQUENCE [LARGE SCALE GENOMIC DNA]</scope>
    <source>
        <strain evidence="3">DSM 9293</strain>
    </source>
</reference>
<sequence>MGLFDTTASQSIITTLNLSQKAETIIANNLANYDTPGYKSESLSFQHELAAAIAKGPKAIAQVKGQVMVNTMSLQPDLNSVSMTQQTTDLAKTQLLYQTAVQAFNYKTTEIKIVSEGRAL</sequence>
<keyword evidence="3" id="KW-1185">Reference proteome</keyword>
<dbReference type="InterPro" id="IPR001444">
    <property type="entry name" value="Flag_bb_rod_N"/>
</dbReference>